<keyword evidence="7 10" id="KW-0274">FAD</keyword>
<feature type="domain" description="FAD dependent oxidoreductase" evidence="11">
    <location>
        <begin position="294"/>
        <end position="666"/>
    </location>
</feature>
<comment type="similarity">
    <text evidence="10">In the C-terminal section; belongs to the DAO family.</text>
</comment>
<sequence>MSELNLGEQSPYRLDTAKLQWLDGDIPTASQFDDIYYSGLSGLDESRYVFLQHNQLAQRWQQLETGSRFTIVETGFGTGLNFLAAWQLWQQQAPVGAKLHFISVEKHPLKREELCRALSIWPELQVMADQLIDQYPVLIPGQHYLNFENGSVNLTLVLGDAKTSLEQLRDSDHPQWQHRQSFQIDAWFLDGFAPSKNPDLWNDGIYALLSDLSCEQTTFSTFTAVGSVRRALTDYGFNIEKVKGFGKKREMMKGVFTHQKKVPDNKQRQAIAGIKAPWYVNSNGSNQISVDRHIAIIGGGLAGVTSAYAMAQRGWQVTLVERQQALAEGASGNSQGMLYTKLSPKTGTLNQFTMASYLYALRYYRRWQHKEAVPNDQLAFCGLLQLAISDKERQLISQLQHAFGGQPDLVQCLSQQQASEIAGVDVGNPGWFFPGAGWLSPAYLCQSLAAHPGIDIVRHTEVLDIELSGSKWQLSGAANQSVASADAIIIANGRDAVQFQQTAHLPVKTIRGQVTLLNSSYTHSDLNTIICHEGYITPASNGRHSLGATFDNGDTDLSLRTFDHQRNLTSLEGAVPKLFKQPISSIDMSTLGGRAGLRCTSPDYLPLVGPAHNYSQFIDNYGVLRKNAHQNIATPGCYHPNLYLNIAHGSRGITSTPLCSELLASLICGEPHPLPRHLITALNPARFTIRDLVRNKI</sequence>
<proteinExistence type="inferred from homology"/>
<dbReference type="InterPro" id="IPR036188">
    <property type="entry name" value="FAD/NAD-bd_sf"/>
</dbReference>
<reference evidence="13 14" key="1">
    <citation type="journal article" date="2010" name="J. Bacteriol.">
        <title>Genome sequence of the oligotrophic marine Gammaproteobacterium HTCC2143, isolated from the Oregon Coast.</title>
        <authorList>
            <person name="Oh H.M."/>
            <person name="Kang I."/>
            <person name="Ferriera S."/>
            <person name="Giovannoni S.J."/>
            <person name="Cho J.C."/>
        </authorList>
    </citation>
    <scope>NUCLEOTIDE SEQUENCE [LARGE SCALE GENOMIC DNA]</scope>
    <source>
        <strain evidence="13 14">HTCC2143</strain>
    </source>
</reference>
<gene>
    <name evidence="10" type="primary">mnmC</name>
    <name evidence="13" type="ORF">GP2143_08614</name>
</gene>
<dbReference type="AlphaFoldDB" id="A0YCT0"/>
<evidence type="ECO:0000259" key="11">
    <source>
        <dbReference type="Pfam" id="PF01266"/>
    </source>
</evidence>
<dbReference type="NCBIfam" id="NF033855">
    <property type="entry name" value="tRNA_MNMC2"/>
    <property type="match status" value="1"/>
</dbReference>
<dbReference type="GO" id="GO:0002097">
    <property type="term" value="P:tRNA wobble base modification"/>
    <property type="evidence" value="ECO:0007669"/>
    <property type="project" value="UniProtKB-UniRule"/>
</dbReference>
<dbReference type="eggNOG" id="COG0665">
    <property type="taxonomic scope" value="Bacteria"/>
</dbReference>
<evidence type="ECO:0000256" key="8">
    <source>
        <dbReference type="ARBA" id="ARBA00023002"/>
    </source>
</evidence>
<dbReference type="Gene3D" id="3.30.9.10">
    <property type="entry name" value="D-Amino Acid Oxidase, subunit A, domain 2"/>
    <property type="match status" value="1"/>
</dbReference>
<feature type="domain" description="MnmC-like methyltransferase" evidence="12">
    <location>
        <begin position="123"/>
        <end position="255"/>
    </location>
</feature>
<protein>
    <recommendedName>
        <fullName evidence="10">tRNA 5-methylaminomethyl-2-thiouridine biosynthesis bifunctional protein MnmC</fullName>
        <shortName evidence="10">tRNA mnm(5)s(2)U biosynthesis bifunctional protein</shortName>
    </recommendedName>
    <domain>
        <recommendedName>
            <fullName evidence="10">tRNA (mnm(5)s(2)U34)-methyltransferase</fullName>
            <ecNumber evidence="10">2.1.1.61</ecNumber>
        </recommendedName>
    </domain>
    <domain>
        <recommendedName>
            <fullName evidence="10">FAD-dependent cmnm(5)s(2)U34 oxidoreductase</fullName>
            <ecNumber evidence="10">1.5.-.-</ecNumber>
        </recommendedName>
    </domain>
</protein>
<dbReference type="InterPro" id="IPR029063">
    <property type="entry name" value="SAM-dependent_MTases_sf"/>
</dbReference>
<dbReference type="Gene3D" id="3.50.50.60">
    <property type="entry name" value="FAD/NAD(P)-binding domain"/>
    <property type="match status" value="1"/>
</dbReference>
<evidence type="ECO:0000256" key="10">
    <source>
        <dbReference type="HAMAP-Rule" id="MF_01102"/>
    </source>
</evidence>
<dbReference type="NCBIfam" id="NF002481">
    <property type="entry name" value="PRK01747.1-2"/>
    <property type="match status" value="1"/>
</dbReference>
<feature type="region of interest" description="FAD-dependent cmnm(5)s(2)U34 oxidoreductase" evidence="10">
    <location>
        <begin position="297"/>
        <end position="697"/>
    </location>
</feature>
<dbReference type="OrthoDB" id="9786494at2"/>
<evidence type="ECO:0000256" key="5">
    <source>
        <dbReference type="ARBA" id="ARBA00022691"/>
    </source>
</evidence>
<evidence type="ECO:0000256" key="4">
    <source>
        <dbReference type="ARBA" id="ARBA00022679"/>
    </source>
</evidence>
<comment type="subcellular location">
    <subcellularLocation>
        <location evidence="10">Cytoplasm</location>
    </subcellularLocation>
</comment>
<dbReference type="SUPFAM" id="SSF51905">
    <property type="entry name" value="FAD/NAD(P)-binding domain"/>
    <property type="match status" value="1"/>
</dbReference>
<evidence type="ECO:0000259" key="12">
    <source>
        <dbReference type="Pfam" id="PF05430"/>
    </source>
</evidence>
<keyword evidence="6 10" id="KW-0819">tRNA processing</keyword>
<evidence type="ECO:0000313" key="13">
    <source>
        <dbReference type="EMBL" id="EAW31599.1"/>
    </source>
</evidence>
<feature type="region of interest" description="tRNA (mnm(5)s(2)U34)-methyltransferase" evidence="10">
    <location>
        <begin position="1"/>
        <end position="257"/>
    </location>
</feature>
<keyword evidence="4 10" id="KW-0808">Transferase</keyword>
<dbReference type="Proteomes" id="UP000004931">
    <property type="component" value="Unassembled WGS sequence"/>
</dbReference>
<dbReference type="GO" id="GO:0050660">
    <property type="term" value="F:flavin adenine dinucleotide binding"/>
    <property type="evidence" value="ECO:0007669"/>
    <property type="project" value="UniProtKB-UniRule"/>
</dbReference>
<comment type="caution">
    <text evidence="13">The sequence shown here is derived from an EMBL/GenBank/DDBJ whole genome shotgun (WGS) entry which is preliminary data.</text>
</comment>
<dbReference type="InterPro" id="IPR023032">
    <property type="entry name" value="tRNA_MAMT_biosynth_bifunc_MnmC"/>
</dbReference>
<keyword evidence="1 10" id="KW-0963">Cytoplasm</keyword>
<dbReference type="Pfam" id="PF05430">
    <property type="entry name" value="Methyltransf_30"/>
    <property type="match status" value="1"/>
</dbReference>
<keyword evidence="3 10" id="KW-0285">Flavoprotein</keyword>
<accession>A0YCT0</accession>
<name>A0YCT0_9GAMM</name>
<comment type="similarity">
    <text evidence="10">In the N-terminal section; belongs to the methyltransferase superfamily. tRNA (mnm(5)s(2)U34)-methyltransferase family.</text>
</comment>
<keyword evidence="5 10" id="KW-0949">S-adenosyl-L-methionine</keyword>
<comment type="cofactor">
    <cofactor evidence="10">
        <name>FAD</name>
        <dbReference type="ChEBI" id="CHEBI:57692"/>
    </cofactor>
</comment>
<evidence type="ECO:0000256" key="1">
    <source>
        <dbReference type="ARBA" id="ARBA00022490"/>
    </source>
</evidence>
<evidence type="ECO:0000256" key="6">
    <source>
        <dbReference type="ARBA" id="ARBA00022694"/>
    </source>
</evidence>
<organism evidence="13 14">
    <name type="scientific">marine gamma proteobacterium HTCC2143</name>
    <dbReference type="NCBI Taxonomy" id="247633"/>
    <lineage>
        <taxon>Bacteria</taxon>
        <taxon>Pseudomonadati</taxon>
        <taxon>Pseudomonadota</taxon>
        <taxon>Gammaproteobacteria</taxon>
        <taxon>Cellvibrionales</taxon>
        <taxon>Spongiibacteraceae</taxon>
        <taxon>BD1-7 clade</taxon>
    </lineage>
</organism>
<dbReference type="SUPFAM" id="SSF54373">
    <property type="entry name" value="FAD-linked reductases, C-terminal domain"/>
    <property type="match status" value="1"/>
</dbReference>
<dbReference type="EC" id="1.5.-.-" evidence="10"/>
<keyword evidence="14" id="KW-1185">Reference proteome</keyword>
<dbReference type="InterPro" id="IPR047785">
    <property type="entry name" value="tRNA_MNMC2"/>
</dbReference>
<dbReference type="NCBIfam" id="TIGR03197">
    <property type="entry name" value="MnmC_Cterm"/>
    <property type="match status" value="1"/>
</dbReference>
<dbReference type="InterPro" id="IPR008471">
    <property type="entry name" value="MnmC-like_methylTransf"/>
</dbReference>
<dbReference type="GO" id="GO:0032259">
    <property type="term" value="P:methylation"/>
    <property type="evidence" value="ECO:0007669"/>
    <property type="project" value="UniProtKB-KW"/>
</dbReference>
<dbReference type="PANTHER" id="PTHR13847">
    <property type="entry name" value="SARCOSINE DEHYDROGENASE-RELATED"/>
    <property type="match status" value="1"/>
</dbReference>
<dbReference type="InterPro" id="IPR006076">
    <property type="entry name" value="FAD-dep_OxRdtase"/>
</dbReference>
<dbReference type="eggNOG" id="COG4121">
    <property type="taxonomic scope" value="Bacteria"/>
</dbReference>
<comment type="catalytic activity">
    <reaction evidence="10">
        <text>5-aminomethyl-2-thiouridine(34) in tRNA + S-adenosyl-L-methionine = 5-methylaminomethyl-2-thiouridine(34) in tRNA + S-adenosyl-L-homocysteine + H(+)</text>
        <dbReference type="Rhea" id="RHEA:19569"/>
        <dbReference type="Rhea" id="RHEA-COMP:10195"/>
        <dbReference type="Rhea" id="RHEA-COMP:10197"/>
        <dbReference type="ChEBI" id="CHEBI:15378"/>
        <dbReference type="ChEBI" id="CHEBI:57856"/>
        <dbReference type="ChEBI" id="CHEBI:59789"/>
        <dbReference type="ChEBI" id="CHEBI:74454"/>
        <dbReference type="ChEBI" id="CHEBI:74455"/>
        <dbReference type="EC" id="2.1.1.61"/>
    </reaction>
</comment>
<dbReference type="Pfam" id="PF01266">
    <property type="entry name" value="DAO"/>
    <property type="match status" value="1"/>
</dbReference>
<evidence type="ECO:0000256" key="2">
    <source>
        <dbReference type="ARBA" id="ARBA00022603"/>
    </source>
</evidence>
<evidence type="ECO:0000256" key="9">
    <source>
        <dbReference type="ARBA" id="ARBA00023268"/>
    </source>
</evidence>
<dbReference type="Gene3D" id="3.40.50.150">
    <property type="entry name" value="Vaccinia Virus protein VP39"/>
    <property type="match status" value="1"/>
</dbReference>
<evidence type="ECO:0000256" key="7">
    <source>
        <dbReference type="ARBA" id="ARBA00022827"/>
    </source>
</evidence>
<evidence type="ECO:0000256" key="3">
    <source>
        <dbReference type="ARBA" id="ARBA00022630"/>
    </source>
</evidence>
<dbReference type="EMBL" id="AAVT01000003">
    <property type="protein sequence ID" value="EAW31599.1"/>
    <property type="molecule type" value="Genomic_DNA"/>
</dbReference>
<dbReference type="GO" id="GO:0005737">
    <property type="term" value="C:cytoplasm"/>
    <property type="evidence" value="ECO:0007669"/>
    <property type="project" value="UniProtKB-SubCell"/>
</dbReference>
<keyword evidence="2 10" id="KW-0489">Methyltransferase</keyword>
<evidence type="ECO:0000313" key="14">
    <source>
        <dbReference type="Proteomes" id="UP000004931"/>
    </source>
</evidence>
<dbReference type="GO" id="GO:0004808">
    <property type="term" value="F:tRNA (5-methylaminomethyl-2-thiouridylate)(34)-methyltransferase activity"/>
    <property type="evidence" value="ECO:0007669"/>
    <property type="project" value="UniProtKB-EC"/>
</dbReference>
<dbReference type="HAMAP" id="MF_01102">
    <property type="entry name" value="MnmC"/>
    <property type="match status" value="1"/>
</dbReference>
<dbReference type="PANTHER" id="PTHR13847:SF283">
    <property type="entry name" value="TRNA 5-METHYLAMINOMETHYL-2-THIOURIDINE BIOSYNTHESIS BIFUNCTIONAL PROTEIN MNMC"/>
    <property type="match status" value="1"/>
</dbReference>
<dbReference type="EC" id="2.1.1.61" evidence="10"/>
<comment type="function">
    <text evidence="10">Catalyzes the last two steps in the biosynthesis of 5-methylaminomethyl-2-thiouridine (mnm(5)s(2)U) at the wobble position (U34) in tRNA. Catalyzes the FAD-dependent demodification of cmnm(5)s(2)U34 to nm(5)s(2)U34, followed by the transfer of a methyl group from S-adenosyl-L-methionine to nm(5)s(2)U34, to form mnm(5)s(2)U34.</text>
</comment>
<dbReference type="InterPro" id="IPR017610">
    <property type="entry name" value="tRNA_S-uridine_synth_MnmC_C"/>
</dbReference>
<dbReference type="STRING" id="247633.GP2143_08614"/>
<keyword evidence="8 10" id="KW-0560">Oxidoreductase</keyword>
<keyword evidence="9 10" id="KW-0511">Multifunctional enzyme</keyword>
<dbReference type="GO" id="GO:0016645">
    <property type="term" value="F:oxidoreductase activity, acting on the CH-NH group of donors"/>
    <property type="evidence" value="ECO:0007669"/>
    <property type="project" value="InterPro"/>
</dbReference>